<dbReference type="EMBL" id="BSPL01000034">
    <property type="protein sequence ID" value="GLS74288.1"/>
    <property type="molecule type" value="Genomic_DNA"/>
</dbReference>
<evidence type="ECO:0000313" key="5">
    <source>
        <dbReference type="Proteomes" id="UP001157440"/>
    </source>
</evidence>
<dbReference type="PANTHER" id="PTHR43300">
    <property type="entry name" value="ACETYLTRANSFERASE"/>
    <property type="match status" value="1"/>
</dbReference>
<dbReference type="GO" id="GO:0016740">
    <property type="term" value="F:transferase activity"/>
    <property type="evidence" value="ECO:0007669"/>
    <property type="project" value="UniProtKB-KW"/>
</dbReference>
<comment type="similarity">
    <text evidence="1">Belongs to the transferase hexapeptide repeat family.</text>
</comment>
<dbReference type="RefSeq" id="WP_238198951.1">
    <property type="nucleotide sequence ID" value="NZ_BPQZ01000029.1"/>
</dbReference>
<accession>A0AA37TNA5</accession>
<comment type="caution">
    <text evidence="4">The sequence shown here is derived from an EMBL/GenBank/DDBJ whole genome shotgun (WGS) entry which is preliminary data.</text>
</comment>
<dbReference type="InterPro" id="IPR011004">
    <property type="entry name" value="Trimer_LpxA-like_sf"/>
</dbReference>
<dbReference type="PROSITE" id="PS00101">
    <property type="entry name" value="HEXAPEP_TRANSFERASES"/>
    <property type="match status" value="1"/>
</dbReference>
<evidence type="ECO:0000256" key="2">
    <source>
        <dbReference type="ARBA" id="ARBA00022679"/>
    </source>
</evidence>
<dbReference type="SUPFAM" id="SSF51161">
    <property type="entry name" value="Trimeric LpxA-like enzymes"/>
    <property type="match status" value="1"/>
</dbReference>
<keyword evidence="3" id="KW-0677">Repeat</keyword>
<evidence type="ECO:0000256" key="1">
    <source>
        <dbReference type="ARBA" id="ARBA00007274"/>
    </source>
</evidence>
<dbReference type="Gene3D" id="2.160.10.10">
    <property type="entry name" value="Hexapeptide repeat proteins"/>
    <property type="match status" value="1"/>
</dbReference>
<keyword evidence="5" id="KW-1185">Reference proteome</keyword>
<name>A0AA37TNA5_9HYPH</name>
<proteinExistence type="inferred from homology"/>
<evidence type="ECO:0000313" key="4">
    <source>
        <dbReference type="EMBL" id="GLS74288.1"/>
    </source>
</evidence>
<keyword evidence="2" id="KW-0808">Transferase</keyword>
<dbReference type="InterPro" id="IPR018357">
    <property type="entry name" value="Hexapep_transf_CS"/>
</dbReference>
<protein>
    <recommendedName>
        <fullName evidence="6">Acetyltransferase</fullName>
    </recommendedName>
</protein>
<dbReference type="InterPro" id="IPR050179">
    <property type="entry name" value="Trans_hexapeptide_repeat"/>
</dbReference>
<evidence type="ECO:0000256" key="3">
    <source>
        <dbReference type="ARBA" id="ARBA00022737"/>
    </source>
</evidence>
<dbReference type="PANTHER" id="PTHR43300:SF7">
    <property type="entry name" value="UDP-N-ACETYLBACILLOSAMINE N-ACETYLTRANSFERASE"/>
    <property type="match status" value="1"/>
</dbReference>
<evidence type="ECO:0008006" key="6">
    <source>
        <dbReference type="Google" id="ProtNLM"/>
    </source>
</evidence>
<dbReference type="AlphaFoldDB" id="A0AA37TNA5"/>
<organism evidence="4 5">
    <name type="scientific">Methylobacterium tardum</name>
    <dbReference type="NCBI Taxonomy" id="374432"/>
    <lineage>
        <taxon>Bacteria</taxon>
        <taxon>Pseudomonadati</taxon>
        <taxon>Pseudomonadota</taxon>
        <taxon>Alphaproteobacteria</taxon>
        <taxon>Hyphomicrobiales</taxon>
        <taxon>Methylobacteriaceae</taxon>
        <taxon>Methylobacterium</taxon>
    </lineage>
</organism>
<sequence>MTRQLVMCGGGSLAVEVAALLHDLGACGRGDGYFITDVVAPGPVRTADLISICSSPFATHTDISSVSDRDQKAFIVCTGDPTIRHKVYRELVSMDLTLARIVHPMAYIAPSAVIGAGAIIYPGVFVGPFVQLGANVVLHAQVAVHHDARLDASVVLSPGALLCGHTVCGTAAFLGTGASILPKMRLGAYSKLSAGSVLRRPAGDGCLLHGNPATVRRTWPVAFEDET</sequence>
<gene>
    <name evidence="4" type="ORF">GCM10007890_63030</name>
</gene>
<reference evidence="5" key="1">
    <citation type="journal article" date="2019" name="Int. J. Syst. Evol. Microbiol.">
        <title>The Global Catalogue of Microorganisms (GCM) 10K type strain sequencing project: providing services to taxonomists for standard genome sequencing and annotation.</title>
        <authorList>
            <consortium name="The Broad Institute Genomics Platform"/>
            <consortium name="The Broad Institute Genome Sequencing Center for Infectious Disease"/>
            <person name="Wu L."/>
            <person name="Ma J."/>
        </authorList>
    </citation>
    <scope>NUCLEOTIDE SEQUENCE [LARGE SCALE GENOMIC DNA]</scope>
    <source>
        <strain evidence="5">NBRC 103632</strain>
    </source>
</reference>
<dbReference type="Proteomes" id="UP001157440">
    <property type="component" value="Unassembled WGS sequence"/>
</dbReference>